<proteinExistence type="predicted"/>
<feature type="domain" description="HD" evidence="1">
    <location>
        <begin position="52"/>
        <end position="129"/>
    </location>
</feature>
<dbReference type="EMBL" id="DVMH01000027">
    <property type="protein sequence ID" value="HIU10645.1"/>
    <property type="molecule type" value="Genomic_DNA"/>
</dbReference>
<dbReference type="SUPFAM" id="SSF109604">
    <property type="entry name" value="HD-domain/PDEase-like"/>
    <property type="match status" value="1"/>
</dbReference>
<sequence length="181" mass="21151">MTPIKATASHKNLASEDTHLVREYRTLVDDLLAAPEFAQLADCRHHKMNRRQHALNVSWYAFLLARRCRMDVAACARSGLLHDLYYYNFRDEDCGKSEHIKNHPRLALENARALTNLSSREEDIILNHMWPMSVERRLHFKETYLVACIDKMCCLLELFAVAWQGSKRGARRVWQNLRGQN</sequence>
<comment type="caution">
    <text evidence="2">The sequence shown here is derived from an EMBL/GenBank/DDBJ whole genome shotgun (WGS) entry which is preliminary data.</text>
</comment>
<evidence type="ECO:0000313" key="2">
    <source>
        <dbReference type="EMBL" id="HIU10645.1"/>
    </source>
</evidence>
<dbReference type="CDD" id="cd00077">
    <property type="entry name" value="HDc"/>
    <property type="match status" value="1"/>
</dbReference>
<reference evidence="2" key="2">
    <citation type="journal article" date="2021" name="PeerJ">
        <title>Extensive microbial diversity within the chicken gut microbiome revealed by metagenomics and culture.</title>
        <authorList>
            <person name="Gilroy R."/>
            <person name="Ravi A."/>
            <person name="Getino M."/>
            <person name="Pursley I."/>
            <person name="Horton D.L."/>
            <person name="Alikhan N.F."/>
            <person name="Baker D."/>
            <person name="Gharbi K."/>
            <person name="Hall N."/>
            <person name="Watson M."/>
            <person name="Adriaenssens E.M."/>
            <person name="Foster-Nyarko E."/>
            <person name="Jarju S."/>
            <person name="Secka A."/>
            <person name="Antonio M."/>
            <person name="Oren A."/>
            <person name="Chaudhuri R.R."/>
            <person name="La Ragione R."/>
            <person name="Hildebrand F."/>
            <person name="Pallen M.J."/>
        </authorList>
    </citation>
    <scope>NUCLEOTIDE SEQUENCE</scope>
    <source>
        <strain evidence="2">2830</strain>
    </source>
</reference>
<dbReference type="InterPro" id="IPR006674">
    <property type="entry name" value="HD_domain"/>
</dbReference>
<dbReference type="AlphaFoldDB" id="A0A9D1HKB7"/>
<gene>
    <name evidence="2" type="ORF">IAB00_05325</name>
</gene>
<dbReference type="Pfam" id="PF01966">
    <property type="entry name" value="HD"/>
    <property type="match status" value="1"/>
</dbReference>
<name>A0A9D1HKB7_9FIRM</name>
<evidence type="ECO:0000313" key="3">
    <source>
        <dbReference type="Proteomes" id="UP000824124"/>
    </source>
</evidence>
<dbReference type="InterPro" id="IPR003607">
    <property type="entry name" value="HD/PDEase_dom"/>
</dbReference>
<accession>A0A9D1HKB7</accession>
<dbReference type="Proteomes" id="UP000824124">
    <property type="component" value="Unassembled WGS sequence"/>
</dbReference>
<evidence type="ECO:0000259" key="1">
    <source>
        <dbReference type="Pfam" id="PF01966"/>
    </source>
</evidence>
<dbReference type="Gene3D" id="1.10.3210.10">
    <property type="entry name" value="Hypothetical protein af1432"/>
    <property type="match status" value="1"/>
</dbReference>
<protein>
    <recommendedName>
        <fullName evidence="1">HD domain-containing protein</fullName>
    </recommendedName>
</protein>
<organism evidence="2 3">
    <name type="scientific">Candidatus Avidehalobacter gallistercoris</name>
    <dbReference type="NCBI Taxonomy" id="2840694"/>
    <lineage>
        <taxon>Bacteria</taxon>
        <taxon>Bacillati</taxon>
        <taxon>Bacillota</taxon>
        <taxon>Clostridia</taxon>
        <taxon>Eubacteriales</taxon>
        <taxon>Peptococcaceae</taxon>
        <taxon>Peptococcaceae incertae sedis</taxon>
        <taxon>Candidatus Avidehalobacter</taxon>
    </lineage>
</organism>
<reference evidence="2" key="1">
    <citation type="submission" date="2020-10" db="EMBL/GenBank/DDBJ databases">
        <authorList>
            <person name="Gilroy R."/>
        </authorList>
    </citation>
    <scope>NUCLEOTIDE SEQUENCE</scope>
    <source>
        <strain evidence="2">2830</strain>
    </source>
</reference>